<dbReference type="Pfam" id="PF00561">
    <property type="entry name" value="Abhydrolase_1"/>
    <property type="match status" value="1"/>
</dbReference>
<sequence length="291" mass="31407">MAIEVRHSNVPIGDLVLHVAESGASDGPPFLFLHGWPESWRTWLGVMTAADADRPDARVIAIDLPGIGASGGAVEAGSKLRLAETVHALVERLGLTGTTLVGHDAGGMAAYAYLRRFEDVDRVVVMNTVIPGVDPWDEVLRNPYIWHFGLHGVPDLPETLVHGRQAEYFDYFYNVLSADPSRVSAENRAAHAAAYGSREALTAGFDLYRAFPQDARDNAASAKAGDTGTPLLYLRGDHEGGDIDAYARGFRDAGVRNLATATVRDAGHFSQEEQPATVWRLISDFAESTAP</sequence>
<dbReference type="PRINTS" id="PR00412">
    <property type="entry name" value="EPOXHYDRLASE"/>
</dbReference>
<dbReference type="InterPro" id="IPR000639">
    <property type="entry name" value="Epox_hydrolase-like"/>
</dbReference>
<dbReference type="Gene3D" id="3.40.50.1820">
    <property type="entry name" value="alpha/beta hydrolase"/>
    <property type="match status" value="1"/>
</dbReference>
<evidence type="ECO:0000313" key="4">
    <source>
        <dbReference type="Proteomes" id="UP000261811"/>
    </source>
</evidence>
<gene>
    <name evidence="3" type="ORF">DZF91_19695</name>
</gene>
<dbReference type="EMBL" id="QURH01000316">
    <property type="protein sequence ID" value="RFU39916.1"/>
    <property type="molecule type" value="Genomic_DNA"/>
</dbReference>
<dbReference type="PANTHER" id="PTHR43329">
    <property type="entry name" value="EPOXIDE HYDROLASE"/>
    <property type="match status" value="1"/>
</dbReference>
<dbReference type="AlphaFoldDB" id="A0A372JJC4"/>
<accession>A0A372JJC4</accession>
<evidence type="ECO:0000313" key="3">
    <source>
        <dbReference type="EMBL" id="RFU39916.1"/>
    </source>
</evidence>
<dbReference type="InterPro" id="IPR029058">
    <property type="entry name" value="AB_hydrolase_fold"/>
</dbReference>
<dbReference type="GO" id="GO:0016787">
    <property type="term" value="F:hydrolase activity"/>
    <property type="evidence" value="ECO:0007669"/>
    <property type="project" value="UniProtKB-KW"/>
</dbReference>
<organism evidence="3 4">
    <name type="scientific">Actinomadura logoneensis</name>
    <dbReference type="NCBI Taxonomy" id="2293572"/>
    <lineage>
        <taxon>Bacteria</taxon>
        <taxon>Bacillati</taxon>
        <taxon>Actinomycetota</taxon>
        <taxon>Actinomycetes</taxon>
        <taxon>Streptosporangiales</taxon>
        <taxon>Thermomonosporaceae</taxon>
        <taxon>Actinomadura</taxon>
    </lineage>
</organism>
<dbReference type="RefSeq" id="WP_117358926.1">
    <property type="nucleotide sequence ID" value="NZ_QURH01000316.1"/>
</dbReference>
<name>A0A372JJC4_9ACTN</name>
<evidence type="ECO:0000256" key="1">
    <source>
        <dbReference type="ARBA" id="ARBA00022801"/>
    </source>
</evidence>
<dbReference type="SUPFAM" id="SSF53474">
    <property type="entry name" value="alpha/beta-Hydrolases"/>
    <property type="match status" value="1"/>
</dbReference>
<dbReference type="Proteomes" id="UP000261811">
    <property type="component" value="Unassembled WGS sequence"/>
</dbReference>
<keyword evidence="1 3" id="KW-0378">Hydrolase</keyword>
<dbReference type="InterPro" id="IPR000073">
    <property type="entry name" value="AB_hydrolase_1"/>
</dbReference>
<dbReference type="OrthoDB" id="3507586at2"/>
<evidence type="ECO:0000259" key="2">
    <source>
        <dbReference type="Pfam" id="PF00561"/>
    </source>
</evidence>
<proteinExistence type="predicted"/>
<protein>
    <submittedName>
        <fullName evidence="3">Alpha/beta hydrolase</fullName>
    </submittedName>
</protein>
<comment type="caution">
    <text evidence="3">The sequence shown here is derived from an EMBL/GenBank/DDBJ whole genome shotgun (WGS) entry which is preliminary data.</text>
</comment>
<keyword evidence="4" id="KW-1185">Reference proteome</keyword>
<feature type="domain" description="AB hydrolase-1" evidence="2">
    <location>
        <begin position="28"/>
        <end position="274"/>
    </location>
</feature>
<reference evidence="3 4" key="1">
    <citation type="submission" date="2018-08" db="EMBL/GenBank/DDBJ databases">
        <title>Actinomadura jelena sp. nov., a novel Actinomycete isolated from soil in Chad.</title>
        <authorList>
            <person name="Shi L."/>
        </authorList>
    </citation>
    <scope>NUCLEOTIDE SEQUENCE [LARGE SCALE GENOMIC DNA]</scope>
    <source>
        <strain evidence="3 4">NEAU-G17</strain>
    </source>
</reference>